<organism evidence="4 5">
    <name type="scientific">Marasmiellus scandens</name>
    <dbReference type="NCBI Taxonomy" id="2682957"/>
    <lineage>
        <taxon>Eukaryota</taxon>
        <taxon>Fungi</taxon>
        <taxon>Dikarya</taxon>
        <taxon>Basidiomycota</taxon>
        <taxon>Agaricomycotina</taxon>
        <taxon>Agaricomycetes</taxon>
        <taxon>Agaricomycetidae</taxon>
        <taxon>Agaricales</taxon>
        <taxon>Marasmiineae</taxon>
        <taxon>Omphalotaceae</taxon>
        <taxon>Marasmiellus</taxon>
    </lineage>
</organism>
<dbReference type="SUPFAM" id="SSF52087">
    <property type="entry name" value="CRAL/TRIO domain"/>
    <property type="match status" value="1"/>
</dbReference>
<proteinExistence type="predicted"/>
<reference evidence="4 5" key="1">
    <citation type="submission" date="2024-01" db="EMBL/GenBank/DDBJ databases">
        <title>A draft genome for the cacao thread blight pathogen Marasmiellus scandens.</title>
        <authorList>
            <person name="Baruah I.K."/>
            <person name="Leung J."/>
            <person name="Bukari Y."/>
            <person name="Amoako-Attah I."/>
            <person name="Meinhardt L.W."/>
            <person name="Bailey B.A."/>
            <person name="Cohen S.P."/>
        </authorList>
    </citation>
    <scope>NUCLEOTIDE SEQUENCE [LARGE SCALE GENOMIC DNA]</scope>
    <source>
        <strain evidence="4 5">GH-19</strain>
    </source>
</reference>
<evidence type="ECO:0000256" key="1">
    <source>
        <dbReference type="SAM" id="MobiDB-lite"/>
    </source>
</evidence>
<feature type="domain" description="CRAL-TRIO" evidence="2">
    <location>
        <begin position="135"/>
        <end position="306"/>
    </location>
</feature>
<dbReference type="SMART" id="SM00516">
    <property type="entry name" value="SEC14"/>
    <property type="match status" value="1"/>
</dbReference>
<comment type="caution">
    <text evidence="4">The sequence shown here is derived from an EMBL/GenBank/DDBJ whole genome shotgun (WGS) entry which is preliminary data.</text>
</comment>
<dbReference type="Proteomes" id="UP001498398">
    <property type="component" value="Unassembled WGS sequence"/>
</dbReference>
<dbReference type="EMBL" id="JBANRG010000016">
    <property type="protein sequence ID" value="KAK7459638.1"/>
    <property type="molecule type" value="Genomic_DNA"/>
</dbReference>
<evidence type="ECO:0000313" key="4">
    <source>
        <dbReference type="EMBL" id="KAK7459638.1"/>
    </source>
</evidence>
<dbReference type="Pfam" id="PF03765">
    <property type="entry name" value="CRAL_TRIO_N"/>
    <property type="match status" value="1"/>
</dbReference>
<evidence type="ECO:0000259" key="2">
    <source>
        <dbReference type="PROSITE" id="PS50191"/>
    </source>
</evidence>
<keyword evidence="5" id="KW-1185">Reference proteome</keyword>
<dbReference type="InterPro" id="IPR011074">
    <property type="entry name" value="CRAL/TRIO_N_dom"/>
</dbReference>
<dbReference type="Gene3D" id="3.40.525.10">
    <property type="entry name" value="CRAL-TRIO lipid binding domain"/>
    <property type="match status" value="1"/>
</dbReference>
<feature type="region of interest" description="Disordered" evidence="1">
    <location>
        <begin position="1"/>
        <end position="45"/>
    </location>
</feature>
<dbReference type="EMBL" id="JBANRG010000048">
    <property type="protein sequence ID" value="KAK7445188.1"/>
    <property type="molecule type" value="Genomic_DNA"/>
</dbReference>
<dbReference type="InterPro" id="IPR001251">
    <property type="entry name" value="CRAL-TRIO_dom"/>
</dbReference>
<evidence type="ECO:0000313" key="3">
    <source>
        <dbReference type="EMBL" id="KAK7445188.1"/>
    </source>
</evidence>
<accession>A0ABR1JHL5</accession>
<dbReference type="InterPro" id="IPR051026">
    <property type="entry name" value="PI/PC_transfer"/>
</dbReference>
<feature type="region of interest" description="Disordered" evidence="1">
    <location>
        <begin position="327"/>
        <end position="346"/>
    </location>
</feature>
<dbReference type="SMART" id="SM01100">
    <property type="entry name" value="CRAL_TRIO_N"/>
    <property type="match status" value="1"/>
</dbReference>
<dbReference type="CDD" id="cd00170">
    <property type="entry name" value="SEC14"/>
    <property type="match status" value="1"/>
</dbReference>
<dbReference type="Gene3D" id="1.10.8.20">
    <property type="entry name" value="N-terminal domain of phosphatidylinositol transfer protein sec14p"/>
    <property type="match status" value="1"/>
</dbReference>
<protein>
    <submittedName>
        <fullName evidence="4">Cytosolic factor, phosphatidylinositol/phosphatidylcholine transfer protein</fullName>
    </submittedName>
</protein>
<dbReference type="Pfam" id="PF00650">
    <property type="entry name" value="CRAL_TRIO"/>
    <property type="match status" value="1"/>
</dbReference>
<gene>
    <name evidence="4" type="primary">SEC14_2</name>
    <name evidence="3" type="synonym">SEC14_3</name>
    <name evidence="4" type="ORF">VKT23_009620</name>
    <name evidence="3" type="ORF">VKT23_015057</name>
</gene>
<evidence type="ECO:0000313" key="5">
    <source>
        <dbReference type="Proteomes" id="UP001498398"/>
    </source>
</evidence>
<name>A0ABR1JHL5_9AGAR</name>
<dbReference type="PROSITE" id="PS50191">
    <property type="entry name" value="CRAL_TRIO"/>
    <property type="match status" value="1"/>
</dbReference>
<dbReference type="InterPro" id="IPR036865">
    <property type="entry name" value="CRAL-TRIO_dom_sf"/>
</dbReference>
<dbReference type="PANTHER" id="PTHR45657">
    <property type="entry name" value="CRAL-TRIO DOMAIN-CONTAINING PROTEIN YKL091C-RELATED"/>
    <property type="match status" value="1"/>
</dbReference>
<dbReference type="PANTHER" id="PTHR45657:SF1">
    <property type="entry name" value="CRAL-TRIO DOMAIN-CONTAINING PROTEIN YKL091C-RELATED"/>
    <property type="match status" value="1"/>
</dbReference>
<dbReference type="InterPro" id="IPR036273">
    <property type="entry name" value="CRAL/TRIO_N_dom_sf"/>
</dbReference>
<sequence length="346" mass="39073">MSTQETTPAAAVDTSIPNGDVASAHAVNGDSTPKEPLNPAPFDKLPYKLDPNWKPEPGHVGNLTPEQEKALEELKEEIKKEGAWVEERMDDATVLRFLRARKWNVANAKTMFLSAEQWRKDFGVEELMNNFDFKEKEEVDKYYPQFYHKTDKQGRPIYIERLGFLDIKALNACTTTQRQLQRLVYEYEIFLRHRLPAASAAVGHPVETSCTILDLAGVSLSNFVKVRDYVNQATQIGQERYPEVMGKFYIVNAPWVFSTVWSVIKGWLDPVTIAKVKILGSGEKEWVVLREEIGVGAEEVLPASLGVGGRCRCVEYKEKEEGERKDGWCLGSDAGPWNPPKVKVQA</sequence>
<dbReference type="SUPFAM" id="SSF46938">
    <property type="entry name" value="CRAL/TRIO N-terminal domain"/>
    <property type="match status" value="1"/>
</dbReference>